<dbReference type="AlphaFoldDB" id="A0A5B7J6Y4"/>
<gene>
    <name evidence="1" type="ORF">E2C01_085484</name>
</gene>
<dbReference type="Proteomes" id="UP000324222">
    <property type="component" value="Unassembled WGS sequence"/>
</dbReference>
<keyword evidence="2" id="KW-1185">Reference proteome</keyword>
<dbReference type="EMBL" id="VSRR010084550">
    <property type="protein sequence ID" value="MPC90495.1"/>
    <property type="molecule type" value="Genomic_DNA"/>
</dbReference>
<evidence type="ECO:0000313" key="1">
    <source>
        <dbReference type="EMBL" id="MPC90495.1"/>
    </source>
</evidence>
<evidence type="ECO:0000313" key="2">
    <source>
        <dbReference type="Proteomes" id="UP000324222"/>
    </source>
</evidence>
<reference evidence="1 2" key="1">
    <citation type="submission" date="2019-05" db="EMBL/GenBank/DDBJ databases">
        <title>Another draft genome of Portunus trituberculatus and its Hox gene families provides insights of decapod evolution.</title>
        <authorList>
            <person name="Jeong J.-H."/>
            <person name="Song I."/>
            <person name="Kim S."/>
            <person name="Choi T."/>
            <person name="Kim D."/>
            <person name="Ryu S."/>
            <person name="Kim W."/>
        </authorList>
    </citation>
    <scope>NUCLEOTIDE SEQUENCE [LARGE SCALE GENOMIC DNA]</scope>
    <source>
        <tissue evidence="1">Muscle</tissue>
    </source>
</reference>
<sequence>MGFLAPAALMTRTHTRLACRPYCSSSPPLMFTPYCAPGGRHDPASRPPLGLPLVLGLLALHISIHFFPGL</sequence>
<comment type="caution">
    <text evidence="1">The sequence shown here is derived from an EMBL/GenBank/DDBJ whole genome shotgun (WGS) entry which is preliminary data.</text>
</comment>
<name>A0A5B7J6Y4_PORTR</name>
<proteinExistence type="predicted"/>
<protein>
    <submittedName>
        <fullName evidence="1">Uncharacterized protein</fullName>
    </submittedName>
</protein>
<accession>A0A5B7J6Y4</accession>
<organism evidence="1 2">
    <name type="scientific">Portunus trituberculatus</name>
    <name type="common">Swimming crab</name>
    <name type="synonym">Neptunus trituberculatus</name>
    <dbReference type="NCBI Taxonomy" id="210409"/>
    <lineage>
        <taxon>Eukaryota</taxon>
        <taxon>Metazoa</taxon>
        <taxon>Ecdysozoa</taxon>
        <taxon>Arthropoda</taxon>
        <taxon>Crustacea</taxon>
        <taxon>Multicrustacea</taxon>
        <taxon>Malacostraca</taxon>
        <taxon>Eumalacostraca</taxon>
        <taxon>Eucarida</taxon>
        <taxon>Decapoda</taxon>
        <taxon>Pleocyemata</taxon>
        <taxon>Brachyura</taxon>
        <taxon>Eubrachyura</taxon>
        <taxon>Portunoidea</taxon>
        <taxon>Portunidae</taxon>
        <taxon>Portuninae</taxon>
        <taxon>Portunus</taxon>
    </lineage>
</organism>